<dbReference type="RefSeq" id="XP_004991214.1">
    <property type="nucleotide sequence ID" value="XM_004991157.1"/>
</dbReference>
<feature type="compositionally biased region" description="Basic and acidic residues" evidence="1">
    <location>
        <begin position="476"/>
        <end position="485"/>
    </location>
</feature>
<evidence type="ECO:0000313" key="2">
    <source>
        <dbReference type="EMBL" id="EGD76842.1"/>
    </source>
</evidence>
<feature type="region of interest" description="Disordered" evidence="1">
    <location>
        <begin position="355"/>
        <end position="408"/>
    </location>
</feature>
<protein>
    <submittedName>
        <fullName evidence="2">Uncharacterized protein</fullName>
    </submittedName>
</protein>
<dbReference type="InParanoid" id="F2UI93"/>
<feature type="region of interest" description="Disordered" evidence="1">
    <location>
        <begin position="465"/>
        <end position="506"/>
    </location>
</feature>
<dbReference type="EMBL" id="GL832975">
    <property type="protein sequence ID" value="EGD76842.1"/>
    <property type="molecule type" value="Genomic_DNA"/>
</dbReference>
<feature type="compositionally biased region" description="Polar residues" evidence="1">
    <location>
        <begin position="115"/>
        <end position="131"/>
    </location>
</feature>
<gene>
    <name evidence="2" type="ORF">PTSG_08189</name>
</gene>
<accession>F2UI93</accession>
<feature type="region of interest" description="Disordered" evidence="1">
    <location>
        <begin position="113"/>
        <end position="134"/>
    </location>
</feature>
<dbReference type="GeneID" id="16071775"/>
<dbReference type="AlphaFoldDB" id="F2UI93"/>
<reference evidence="2" key="1">
    <citation type="submission" date="2009-08" db="EMBL/GenBank/DDBJ databases">
        <title>Annotation of Salpingoeca rosetta.</title>
        <authorList>
            <consortium name="The Broad Institute Genome Sequencing Platform"/>
            <person name="Russ C."/>
            <person name="Cuomo C."/>
            <person name="Burger G."/>
            <person name="Gray M.W."/>
            <person name="Holland P.W.H."/>
            <person name="King N."/>
            <person name="Lang F.B.F."/>
            <person name="Roger A.J."/>
            <person name="Ruiz-Trillo I."/>
            <person name="Young S.K."/>
            <person name="Zeng Q."/>
            <person name="Gargeya S."/>
            <person name="Alvarado L."/>
            <person name="Berlin A."/>
            <person name="Chapman S.B."/>
            <person name="Chen Z."/>
            <person name="Freedman E."/>
            <person name="Gellesch M."/>
            <person name="Goldberg J."/>
            <person name="Griggs A."/>
            <person name="Gujja S."/>
            <person name="Heilman E."/>
            <person name="Heiman D."/>
            <person name="Howarth C."/>
            <person name="Mehta T."/>
            <person name="Neiman D."/>
            <person name="Pearson M."/>
            <person name="Roberts A."/>
            <person name="Saif S."/>
            <person name="Shea T."/>
            <person name="Shenoy N."/>
            <person name="Sisk P."/>
            <person name="Stolte C."/>
            <person name="Sykes S."/>
            <person name="White J."/>
            <person name="Yandava C."/>
            <person name="Haas B."/>
            <person name="Nusbaum C."/>
            <person name="Birren B."/>
        </authorList>
    </citation>
    <scope>NUCLEOTIDE SEQUENCE [LARGE SCALE GENOMIC DNA]</scope>
    <source>
        <strain evidence="2">ATCC 50818</strain>
    </source>
</reference>
<feature type="compositionally biased region" description="Low complexity" evidence="1">
    <location>
        <begin position="495"/>
        <end position="506"/>
    </location>
</feature>
<dbReference type="KEGG" id="sre:PTSG_08189"/>
<name>F2UI93_SALR5</name>
<feature type="compositionally biased region" description="Low complexity" evidence="1">
    <location>
        <begin position="355"/>
        <end position="373"/>
    </location>
</feature>
<evidence type="ECO:0000256" key="1">
    <source>
        <dbReference type="SAM" id="MobiDB-lite"/>
    </source>
</evidence>
<evidence type="ECO:0000313" key="3">
    <source>
        <dbReference type="Proteomes" id="UP000007799"/>
    </source>
</evidence>
<proteinExistence type="predicted"/>
<organism evidence="3">
    <name type="scientific">Salpingoeca rosetta (strain ATCC 50818 / BSB-021)</name>
    <dbReference type="NCBI Taxonomy" id="946362"/>
    <lineage>
        <taxon>Eukaryota</taxon>
        <taxon>Choanoflagellata</taxon>
        <taxon>Craspedida</taxon>
        <taxon>Salpingoecidae</taxon>
        <taxon>Salpingoeca</taxon>
    </lineage>
</organism>
<sequence length="506" mass="53968">MVAVVVRLQEQDVGRTQARELCAALLNSIAAAAPLVPVHFSCKDRVVLKRTQAPETSTSDLVKHVIDRSEGASTEKAKLGSFQALSEYVGHSGDVVLLASTVPSTWFADGPSEAVTDTTAPSRSSCQSTSRGLGASTARPHVVLLSFGHRTNSASPHALSDEAIARECNVFGGTMTRLDLASTYTQLKRAPSIWQQDTLLRQLLPNLFLHVENVRWQLMLGSLMCSVAPYPPPTTAPPTLALQLRQLSLLQILGFTAQRAFMMPQVEWSTGIYLLPSANAQDSEHSRHTFHLLAEACHQRDVVAIVALGPSVGILSLPADYIPQTQAEPSFVMSVLADEQHTPAAQQLLSMYSGATGTGATSTNGQQQQQQQQAKVEGAEREGRSPPPSFLAATASGMQPLHPTSPTALSSALRGLREACAGLPQQADRVAAMVDELVDVGRVHAMPSLHAAVTAILTAAAEQHAQQRSRTRNASKVKDVLEELLARVPPPPTSSPAATHPQPAPQ</sequence>
<dbReference type="Proteomes" id="UP000007799">
    <property type="component" value="Unassembled WGS sequence"/>
</dbReference>
<keyword evidence="3" id="KW-1185">Reference proteome</keyword>